<name>A0ABY2FS35_9FLAO</name>
<evidence type="ECO:0000313" key="3">
    <source>
        <dbReference type="Proteomes" id="UP000295709"/>
    </source>
</evidence>
<sequence>MHTHFMDKLRNYDISFSGLKTGKHEFKFEIDKTFFQLFDTDQEFTNPKIAVDVLLDKHTTFLEFEIKTHGTVELICDITNEAFDHPIENEIKVLVKFGEEYDDSEEDVITIPTTDHAFNVAHLIYENVVLSIPMKKLSPNVSEEDLKILDQFSPKDIEETEEEEHESDPRWDALKKLKDKN</sequence>
<comment type="caution">
    <text evidence="2">The sequence shown here is derived from an EMBL/GenBank/DDBJ whole genome shotgun (WGS) entry which is preliminary data.</text>
</comment>
<organism evidence="2 3">
    <name type="scientific">Chryseobacterium daecheongense</name>
    <dbReference type="NCBI Taxonomy" id="192389"/>
    <lineage>
        <taxon>Bacteria</taxon>
        <taxon>Pseudomonadati</taxon>
        <taxon>Bacteroidota</taxon>
        <taxon>Flavobacteriia</taxon>
        <taxon>Flavobacteriales</taxon>
        <taxon>Weeksellaceae</taxon>
        <taxon>Chryseobacterium group</taxon>
        <taxon>Chryseobacterium</taxon>
    </lineage>
</organism>
<feature type="compositionally biased region" description="Basic and acidic residues" evidence="1">
    <location>
        <begin position="167"/>
        <end position="181"/>
    </location>
</feature>
<evidence type="ECO:0000313" key="2">
    <source>
        <dbReference type="EMBL" id="TDX90784.1"/>
    </source>
</evidence>
<dbReference type="InterPro" id="IPR003772">
    <property type="entry name" value="YceD"/>
</dbReference>
<dbReference type="Pfam" id="PF02620">
    <property type="entry name" value="YceD"/>
    <property type="match status" value="1"/>
</dbReference>
<evidence type="ECO:0000256" key="1">
    <source>
        <dbReference type="SAM" id="MobiDB-lite"/>
    </source>
</evidence>
<gene>
    <name evidence="2" type="ORF">BCF50_3352</name>
</gene>
<reference evidence="2 3" key="1">
    <citation type="submission" date="2019-03" db="EMBL/GenBank/DDBJ databases">
        <title>Genomic Encyclopedia of Archaeal and Bacterial Type Strains, Phase II (KMG-II): from individual species to whole genera.</title>
        <authorList>
            <person name="Goeker M."/>
        </authorList>
    </citation>
    <scope>NUCLEOTIDE SEQUENCE [LARGE SCALE GENOMIC DNA]</scope>
    <source>
        <strain evidence="2 3">DSM 15235</strain>
    </source>
</reference>
<protein>
    <submittedName>
        <fullName evidence="2">Uncharacterized metal-binding protein YceD (DUF177 family)</fullName>
    </submittedName>
</protein>
<accession>A0ABY2FS35</accession>
<dbReference type="Proteomes" id="UP000295709">
    <property type="component" value="Unassembled WGS sequence"/>
</dbReference>
<keyword evidence="3" id="KW-1185">Reference proteome</keyword>
<dbReference type="EMBL" id="SOQW01000004">
    <property type="protein sequence ID" value="TDX90784.1"/>
    <property type="molecule type" value="Genomic_DNA"/>
</dbReference>
<proteinExistence type="predicted"/>
<feature type="region of interest" description="Disordered" evidence="1">
    <location>
        <begin position="152"/>
        <end position="181"/>
    </location>
</feature>